<sequence length="214" mass="23542">MRQSRQHHSEIIHIIFRNNIGIGAEHINSCWPNDYPASATILVCTPFTQTRTFPCLLSDSSPVSLLIRRSIMMEDFLGRRFLFIKAGDNALELCIVRSFQTLAPRPSAALSPLSETPPSSSSPSPTVTYPIPSAALGVMQCRFLLAFAVSLFTLTVSAAPIPNNLPQPKRELSEPLPFVGMSDVARAVEPEPEVASEPQRETEEARGCRMYACI</sequence>
<comment type="caution">
    <text evidence="1">The sequence shown here is derived from an EMBL/GenBank/DDBJ whole genome shotgun (WGS) entry which is preliminary data.</text>
</comment>
<proteinExistence type="predicted"/>
<gene>
    <name evidence="1" type="ORF">R3P38DRAFT_1450246</name>
</gene>
<evidence type="ECO:0000313" key="1">
    <source>
        <dbReference type="EMBL" id="KAK7014380.1"/>
    </source>
</evidence>
<accession>A0AAW0AMB2</accession>
<dbReference type="EMBL" id="JAWWNJ010000057">
    <property type="protein sequence ID" value="KAK7014380.1"/>
    <property type="molecule type" value="Genomic_DNA"/>
</dbReference>
<reference evidence="1 2" key="1">
    <citation type="journal article" date="2024" name="J Genomics">
        <title>Draft genome sequencing and assembly of Favolaschia claudopus CIRM-BRFM 2984 isolated from oak limbs.</title>
        <authorList>
            <person name="Navarro D."/>
            <person name="Drula E."/>
            <person name="Chaduli D."/>
            <person name="Cazenave R."/>
            <person name="Ahrendt S."/>
            <person name="Wang J."/>
            <person name="Lipzen A."/>
            <person name="Daum C."/>
            <person name="Barry K."/>
            <person name="Grigoriev I.V."/>
            <person name="Favel A."/>
            <person name="Rosso M.N."/>
            <person name="Martin F."/>
        </authorList>
    </citation>
    <scope>NUCLEOTIDE SEQUENCE [LARGE SCALE GENOMIC DNA]</scope>
    <source>
        <strain evidence="1 2">CIRM-BRFM 2984</strain>
    </source>
</reference>
<protein>
    <submittedName>
        <fullName evidence="1">Uncharacterized protein</fullName>
    </submittedName>
</protein>
<keyword evidence="2" id="KW-1185">Reference proteome</keyword>
<name>A0AAW0AMB2_9AGAR</name>
<dbReference type="AlphaFoldDB" id="A0AAW0AMB2"/>
<organism evidence="1 2">
    <name type="scientific">Favolaschia claudopus</name>
    <dbReference type="NCBI Taxonomy" id="2862362"/>
    <lineage>
        <taxon>Eukaryota</taxon>
        <taxon>Fungi</taxon>
        <taxon>Dikarya</taxon>
        <taxon>Basidiomycota</taxon>
        <taxon>Agaricomycotina</taxon>
        <taxon>Agaricomycetes</taxon>
        <taxon>Agaricomycetidae</taxon>
        <taxon>Agaricales</taxon>
        <taxon>Marasmiineae</taxon>
        <taxon>Mycenaceae</taxon>
        <taxon>Favolaschia</taxon>
    </lineage>
</organism>
<dbReference type="Proteomes" id="UP001362999">
    <property type="component" value="Unassembled WGS sequence"/>
</dbReference>
<evidence type="ECO:0000313" key="2">
    <source>
        <dbReference type="Proteomes" id="UP001362999"/>
    </source>
</evidence>